<sequence>MSRAPAKAVQMACLTIGHYDYLLPSAKAMKVAELMQDAFECREHYDGGTSSVYEVKADQPNVEFKLVRPNQVRMPHGETAAIPSKPRQLR</sequence>
<dbReference type="Proteomes" id="UP001161065">
    <property type="component" value="Unassembled WGS sequence"/>
</dbReference>
<dbReference type="EMBL" id="JAOCEK010000002">
    <property type="protein sequence ID" value="MDH1333234.1"/>
    <property type="molecule type" value="Genomic_DNA"/>
</dbReference>
<gene>
    <name evidence="1" type="ORF">N5D63_03630</name>
</gene>
<organism evidence="1 2">
    <name type="scientific">Comamonas thiooxydans</name>
    <dbReference type="NCBI Taxonomy" id="363952"/>
    <lineage>
        <taxon>Bacteria</taxon>
        <taxon>Pseudomonadati</taxon>
        <taxon>Pseudomonadota</taxon>
        <taxon>Betaproteobacteria</taxon>
        <taxon>Burkholderiales</taxon>
        <taxon>Comamonadaceae</taxon>
        <taxon>Comamonas</taxon>
    </lineage>
</organism>
<proteinExistence type="predicted"/>
<comment type="caution">
    <text evidence="1">The sequence shown here is derived from an EMBL/GenBank/DDBJ whole genome shotgun (WGS) entry which is preliminary data.</text>
</comment>
<evidence type="ECO:0000313" key="2">
    <source>
        <dbReference type="Proteomes" id="UP001161065"/>
    </source>
</evidence>
<dbReference type="RefSeq" id="WP_280006940.1">
    <property type="nucleotide sequence ID" value="NZ_JAOCEK010000002.1"/>
</dbReference>
<dbReference type="AlphaFoldDB" id="A0AA42PY87"/>
<evidence type="ECO:0000313" key="1">
    <source>
        <dbReference type="EMBL" id="MDH1333234.1"/>
    </source>
</evidence>
<name>A0AA42PY87_9BURK</name>
<accession>A0AA42PY87</accession>
<reference evidence="1" key="1">
    <citation type="submission" date="2022-09" db="EMBL/GenBank/DDBJ databases">
        <title>Intensive care unit water sources are persistently colonized with multi-drug resistant bacteria and are the site of extensive horizontal gene transfer of antibiotic resistance genes.</title>
        <authorList>
            <person name="Diorio-Toth L."/>
        </authorList>
    </citation>
    <scope>NUCLEOTIDE SEQUENCE</scope>
    <source>
        <strain evidence="1">GD03832</strain>
    </source>
</reference>
<protein>
    <submittedName>
        <fullName evidence="1">Uncharacterized protein</fullName>
    </submittedName>
</protein>